<dbReference type="SMART" id="SM00516">
    <property type="entry name" value="SEC14"/>
    <property type="match status" value="2"/>
</dbReference>
<dbReference type="GO" id="GO:0005737">
    <property type="term" value="C:cytoplasm"/>
    <property type="evidence" value="ECO:0007669"/>
    <property type="project" value="TreeGrafter"/>
</dbReference>
<evidence type="ECO:0000313" key="3">
    <source>
        <dbReference type="Proteomes" id="UP000289886"/>
    </source>
</evidence>
<dbReference type="EMBL" id="SCEB01002304">
    <property type="protein sequence ID" value="RXM95528.1"/>
    <property type="molecule type" value="Genomic_DNA"/>
</dbReference>
<proteinExistence type="predicted"/>
<dbReference type="Pfam" id="PF00650">
    <property type="entry name" value="CRAL_TRIO"/>
    <property type="match status" value="2"/>
</dbReference>
<keyword evidence="3" id="KW-1185">Reference proteome</keyword>
<sequence length="339" mass="38931">MWCCCFQHVEFRKHMKADTITTDWQPPEVIERYLSGGICGYDKDGSPIWYDVVGPLDPRGLLLSASKQDFLKAKVRDCERLQRECKRQSEQLGRHVESITMIYDCEGLGLRHLWKPAVEAYGEHVEFRKHMKADTITTDWQPPEVIERYLSGGICGYDKDGSPIWYDVVGPLDPRGLLLSASKQDFLKAKVRDCERLQRECKRQSEQLGRHVESITMIYDCEGLGLRHLWKPAVEAYGEVLTMFEENYPEGLKRLFVIKAPKLFPVAYNLIKHFLSEDTRRKIIILGGNWQEILLQYIEPDQLPACYGGTLTDPDGDPRCKTRVIYTAAVVETPLSTGQ</sequence>
<protein>
    <submittedName>
        <fullName evidence="2">SEC14-like protein 2</fullName>
    </submittedName>
</protein>
<evidence type="ECO:0000313" key="2">
    <source>
        <dbReference type="EMBL" id="RXM95528.1"/>
    </source>
</evidence>
<dbReference type="InterPro" id="IPR051064">
    <property type="entry name" value="SEC14/CRAL-TRIO_domain"/>
</dbReference>
<reference evidence="2 3" key="1">
    <citation type="submission" date="2019-01" db="EMBL/GenBank/DDBJ databases">
        <title>Draft Genome and Complete Hox-Cluster Characterization of the Sterlet Sturgeon (Acipenser ruthenus).</title>
        <authorList>
            <person name="Wei Q."/>
        </authorList>
    </citation>
    <scope>NUCLEOTIDE SEQUENCE [LARGE SCALE GENOMIC DNA]</scope>
    <source>
        <strain evidence="2">WHYD16114868_AA</strain>
        <tissue evidence="2">Blood</tissue>
    </source>
</reference>
<dbReference type="Proteomes" id="UP000289886">
    <property type="component" value="Unassembled WGS sequence"/>
</dbReference>
<evidence type="ECO:0000259" key="1">
    <source>
        <dbReference type="PROSITE" id="PS50191"/>
    </source>
</evidence>
<accession>A0A444V560</accession>
<feature type="domain" description="CRAL-TRIO" evidence="1">
    <location>
        <begin position="142"/>
        <end position="315"/>
    </location>
</feature>
<dbReference type="Gene3D" id="3.40.525.10">
    <property type="entry name" value="CRAL-TRIO lipid binding domain"/>
    <property type="match status" value="2"/>
</dbReference>
<dbReference type="AlphaFoldDB" id="A0A444V560"/>
<organism evidence="2 3">
    <name type="scientific">Acipenser ruthenus</name>
    <name type="common">Sterlet sturgeon</name>
    <dbReference type="NCBI Taxonomy" id="7906"/>
    <lineage>
        <taxon>Eukaryota</taxon>
        <taxon>Metazoa</taxon>
        <taxon>Chordata</taxon>
        <taxon>Craniata</taxon>
        <taxon>Vertebrata</taxon>
        <taxon>Euteleostomi</taxon>
        <taxon>Actinopterygii</taxon>
        <taxon>Chondrostei</taxon>
        <taxon>Acipenseriformes</taxon>
        <taxon>Acipenseridae</taxon>
        <taxon>Acipenser</taxon>
    </lineage>
</organism>
<dbReference type="PANTHER" id="PTHR23324:SF83">
    <property type="entry name" value="SEC14-LIKE PROTEIN 2"/>
    <property type="match status" value="1"/>
</dbReference>
<gene>
    <name evidence="2" type="ORF">EOD39_16766</name>
</gene>
<dbReference type="PANTHER" id="PTHR23324">
    <property type="entry name" value="SEC14 RELATED PROTEIN"/>
    <property type="match status" value="1"/>
</dbReference>
<name>A0A444V560_ACIRT</name>
<feature type="domain" description="CRAL-TRIO" evidence="1">
    <location>
        <begin position="26"/>
        <end position="119"/>
    </location>
</feature>
<comment type="caution">
    <text evidence="2">The sequence shown here is derived from an EMBL/GenBank/DDBJ whole genome shotgun (WGS) entry which is preliminary data.</text>
</comment>
<dbReference type="PROSITE" id="PS50191">
    <property type="entry name" value="CRAL_TRIO"/>
    <property type="match status" value="2"/>
</dbReference>
<dbReference type="InterPro" id="IPR036865">
    <property type="entry name" value="CRAL-TRIO_dom_sf"/>
</dbReference>
<dbReference type="InterPro" id="IPR001251">
    <property type="entry name" value="CRAL-TRIO_dom"/>
</dbReference>
<dbReference type="CDD" id="cd00170">
    <property type="entry name" value="SEC14"/>
    <property type="match status" value="1"/>
</dbReference>
<dbReference type="SUPFAM" id="SSF52087">
    <property type="entry name" value="CRAL/TRIO domain"/>
    <property type="match status" value="2"/>
</dbReference>